<keyword evidence="2 7" id="KW-0699">rRNA-binding</keyword>
<evidence type="ECO:0000313" key="10">
    <source>
        <dbReference type="EMBL" id="AEE97328.1"/>
    </source>
</evidence>
<proteinExistence type="inferred from homology"/>
<dbReference type="SUPFAM" id="SSF50447">
    <property type="entry name" value="Translation proteins"/>
    <property type="match status" value="1"/>
</dbReference>
<evidence type="ECO:0000256" key="1">
    <source>
        <dbReference type="ARBA" id="ARBA00006540"/>
    </source>
</evidence>
<evidence type="ECO:0000256" key="8">
    <source>
        <dbReference type="RuleBase" id="RU003905"/>
    </source>
</evidence>
<dbReference type="InterPro" id="IPR000597">
    <property type="entry name" value="Ribosomal_uL3"/>
</dbReference>
<comment type="subunit">
    <text evidence="7 9">Part of the 50S ribosomal subunit. Forms a cluster with proteins L14 and L19.</text>
</comment>
<dbReference type="GO" id="GO:0003735">
    <property type="term" value="F:structural constituent of ribosome"/>
    <property type="evidence" value="ECO:0007669"/>
    <property type="project" value="UniProtKB-UniRule"/>
</dbReference>
<accession>F4A2Y5</accession>
<evidence type="ECO:0000256" key="6">
    <source>
        <dbReference type="ARBA" id="ARBA00035243"/>
    </source>
</evidence>
<keyword evidence="5 7" id="KW-0687">Ribonucleoprotein</keyword>
<name>F4A2Y5_MAHA5</name>
<evidence type="ECO:0000256" key="5">
    <source>
        <dbReference type="ARBA" id="ARBA00023274"/>
    </source>
</evidence>
<dbReference type="GO" id="GO:0006412">
    <property type="term" value="P:translation"/>
    <property type="evidence" value="ECO:0007669"/>
    <property type="project" value="UniProtKB-UniRule"/>
</dbReference>
<dbReference type="PROSITE" id="PS00474">
    <property type="entry name" value="RIBOSOMAL_L3"/>
    <property type="match status" value="1"/>
</dbReference>
<keyword evidence="4 7" id="KW-0689">Ribosomal protein</keyword>
<evidence type="ECO:0000256" key="3">
    <source>
        <dbReference type="ARBA" id="ARBA00022884"/>
    </source>
</evidence>
<dbReference type="HOGENOM" id="CLU_044142_4_1_9"/>
<gene>
    <name evidence="7" type="primary">rplC</name>
    <name evidence="10" type="ordered locus">Mahau_2156</name>
</gene>
<protein>
    <recommendedName>
        <fullName evidence="6 7">Large ribosomal subunit protein uL3</fullName>
    </recommendedName>
</protein>
<dbReference type="OrthoDB" id="9806135at2"/>
<sequence length="212" mass="23414">MAKGILGKKIGMTQFFMDDGRALPVTVIEAGPCVVVQKKTVEKDGYNAIQLGFMDVKEHRINKPKQGHLKKANVPYKKYLREFKPDNIEDYQVGQQITADIFQPGSKVDVSGISLGKGFAGVVKRWGAHRGPMAHGSKYHRRVGSMSAGTSPGRVFKNKHLPGHMGARRVTVQGLEVVKADPERNLLLLKGSIPGRRGSIVEVKYSIKNKKR</sequence>
<dbReference type="NCBIfam" id="TIGR03625">
    <property type="entry name" value="L3_bact"/>
    <property type="match status" value="1"/>
</dbReference>
<dbReference type="Proteomes" id="UP000008457">
    <property type="component" value="Chromosome"/>
</dbReference>
<evidence type="ECO:0000256" key="4">
    <source>
        <dbReference type="ARBA" id="ARBA00022980"/>
    </source>
</evidence>
<evidence type="ECO:0000256" key="2">
    <source>
        <dbReference type="ARBA" id="ARBA00022730"/>
    </source>
</evidence>
<reference evidence="10 11" key="2">
    <citation type="journal article" date="2011" name="Stand. Genomic Sci.">
        <title>Complete genome sequence of Mahella australiensis type strain (50-1 BON).</title>
        <authorList>
            <person name="Sikorski J."/>
            <person name="Teshima H."/>
            <person name="Nolan M."/>
            <person name="Lucas S."/>
            <person name="Hammon N."/>
            <person name="Deshpande S."/>
            <person name="Cheng J.F."/>
            <person name="Pitluck S."/>
            <person name="Liolios K."/>
            <person name="Pagani I."/>
            <person name="Ivanova N."/>
            <person name="Huntemann M."/>
            <person name="Mavromatis K."/>
            <person name="Ovchinikova G."/>
            <person name="Pati A."/>
            <person name="Tapia R."/>
            <person name="Han C."/>
            <person name="Goodwin L."/>
            <person name="Chen A."/>
            <person name="Palaniappan K."/>
            <person name="Land M."/>
            <person name="Hauser L."/>
            <person name="Ngatchou-Djao O.D."/>
            <person name="Rohde M."/>
            <person name="Pukall R."/>
            <person name="Spring S."/>
            <person name="Abt B."/>
            <person name="Goker M."/>
            <person name="Detter J.C."/>
            <person name="Woyke T."/>
            <person name="Bristow J."/>
            <person name="Markowitz V."/>
            <person name="Hugenholtz P."/>
            <person name="Eisen J.A."/>
            <person name="Kyrpides N.C."/>
            <person name="Klenk H.P."/>
            <person name="Lapidus A."/>
        </authorList>
    </citation>
    <scope>NUCLEOTIDE SEQUENCE [LARGE SCALE GENOMIC DNA]</scope>
    <source>
        <strain evidence="11">DSM 15567 / CIP 107919 / 50-1 BON</strain>
    </source>
</reference>
<dbReference type="EMBL" id="CP002360">
    <property type="protein sequence ID" value="AEE97328.1"/>
    <property type="molecule type" value="Genomic_DNA"/>
</dbReference>
<evidence type="ECO:0000256" key="7">
    <source>
        <dbReference type="HAMAP-Rule" id="MF_01325"/>
    </source>
</evidence>
<dbReference type="PANTHER" id="PTHR11229:SF16">
    <property type="entry name" value="LARGE RIBOSOMAL SUBUNIT PROTEIN UL3C"/>
    <property type="match status" value="1"/>
</dbReference>
<dbReference type="InterPro" id="IPR009000">
    <property type="entry name" value="Transl_B-barrel_sf"/>
</dbReference>
<dbReference type="FunFam" id="3.30.160.810:FF:000001">
    <property type="entry name" value="50S ribosomal protein L3"/>
    <property type="match status" value="1"/>
</dbReference>
<dbReference type="Pfam" id="PF00297">
    <property type="entry name" value="Ribosomal_L3"/>
    <property type="match status" value="1"/>
</dbReference>
<keyword evidence="11" id="KW-1185">Reference proteome</keyword>
<comment type="similarity">
    <text evidence="1 7 8">Belongs to the universal ribosomal protein uL3 family.</text>
</comment>
<evidence type="ECO:0000256" key="9">
    <source>
        <dbReference type="RuleBase" id="RU003906"/>
    </source>
</evidence>
<dbReference type="InterPro" id="IPR019927">
    <property type="entry name" value="Ribosomal_uL3_bac/org-type"/>
</dbReference>
<dbReference type="STRING" id="697281.Mahau_2156"/>
<dbReference type="InterPro" id="IPR019926">
    <property type="entry name" value="Ribosomal_uL3_CS"/>
</dbReference>
<dbReference type="RefSeq" id="WP_013781756.1">
    <property type="nucleotide sequence ID" value="NC_015520.1"/>
</dbReference>
<keyword evidence="3 7" id="KW-0694">RNA-binding</keyword>
<evidence type="ECO:0000313" key="11">
    <source>
        <dbReference type="Proteomes" id="UP000008457"/>
    </source>
</evidence>
<dbReference type="AlphaFoldDB" id="F4A2Y5"/>
<dbReference type="KEGG" id="mas:Mahau_2156"/>
<organism evidence="10 11">
    <name type="scientific">Mahella australiensis (strain DSM 15567 / CIP 107919 / 50-1 BON)</name>
    <dbReference type="NCBI Taxonomy" id="697281"/>
    <lineage>
        <taxon>Bacteria</taxon>
        <taxon>Bacillati</taxon>
        <taxon>Bacillota</taxon>
        <taxon>Clostridia</taxon>
        <taxon>Thermoanaerobacterales</taxon>
        <taxon>Thermoanaerobacterales Family IV. Incertae Sedis</taxon>
        <taxon>Mahella</taxon>
    </lineage>
</organism>
<dbReference type="GO" id="GO:0019843">
    <property type="term" value="F:rRNA binding"/>
    <property type="evidence" value="ECO:0007669"/>
    <property type="project" value="UniProtKB-UniRule"/>
</dbReference>
<reference evidence="11" key="1">
    <citation type="submission" date="2010-11" db="EMBL/GenBank/DDBJ databases">
        <title>The complete genome of Mahella australiensis DSM 15567.</title>
        <authorList>
            <consortium name="US DOE Joint Genome Institute (JGI-PGF)"/>
            <person name="Lucas S."/>
            <person name="Copeland A."/>
            <person name="Lapidus A."/>
            <person name="Bruce D."/>
            <person name="Goodwin L."/>
            <person name="Pitluck S."/>
            <person name="Kyrpides N."/>
            <person name="Mavromatis K."/>
            <person name="Pagani I."/>
            <person name="Ivanova N."/>
            <person name="Teshima H."/>
            <person name="Brettin T."/>
            <person name="Detter J.C."/>
            <person name="Han C."/>
            <person name="Tapia R."/>
            <person name="Land M."/>
            <person name="Hauser L."/>
            <person name="Markowitz V."/>
            <person name="Cheng J.-F."/>
            <person name="Hugenholtz P."/>
            <person name="Woyke T."/>
            <person name="Wu D."/>
            <person name="Spring S."/>
            <person name="Pukall R."/>
            <person name="Steenblock K."/>
            <person name="Schneider S."/>
            <person name="Klenk H.-P."/>
            <person name="Eisen J.A."/>
        </authorList>
    </citation>
    <scope>NUCLEOTIDE SEQUENCE [LARGE SCALE GENOMIC DNA]</scope>
    <source>
        <strain evidence="11">DSM 15567 / CIP 107919 / 50-1 BON</strain>
    </source>
</reference>
<dbReference type="PANTHER" id="PTHR11229">
    <property type="entry name" value="50S RIBOSOMAL PROTEIN L3"/>
    <property type="match status" value="1"/>
</dbReference>
<dbReference type="GO" id="GO:0022625">
    <property type="term" value="C:cytosolic large ribosomal subunit"/>
    <property type="evidence" value="ECO:0007669"/>
    <property type="project" value="TreeGrafter"/>
</dbReference>
<comment type="function">
    <text evidence="7 9">One of the primary rRNA binding proteins, it binds directly near the 3'-end of the 23S rRNA, where it nucleates assembly of the 50S subunit.</text>
</comment>
<dbReference type="HAMAP" id="MF_01325_B">
    <property type="entry name" value="Ribosomal_uL3_B"/>
    <property type="match status" value="1"/>
</dbReference>
<dbReference type="Gene3D" id="2.40.30.10">
    <property type="entry name" value="Translation factors"/>
    <property type="match status" value="1"/>
</dbReference>
<dbReference type="eggNOG" id="COG0087">
    <property type="taxonomic scope" value="Bacteria"/>
</dbReference>
<dbReference type="FunFam" id="2.40.30.10:FF:000004">
    <property type="entry name" value="50S ribosomal protein L3"/>
    <property type="match status" value="1"/>
</dbReference>
<dbReference type="Gene3D" id="3.30.160.810">
    <property type="match status" value="1"/>
</dbReference>